<dbReference type="Pfam" id="PF02801">
    <property type="entry name" value="Ketoacyl-synt_C"/>
    <property type="match status" value="1"/>
</dbReference>
<organism evidence="5 6">
    <name type="scientific">Desulfosarcina widdelii</name>
    <dbReference type="NCBI Taxonomy" id="947919"/>
    <lineage>
        <taxon>Bacteria</taxon>
        <taxon>Pseudomonadati</taxon>
        <taxon>Thermodesulfobacteriota</taxon>
        <taxon>Desulfobacteria</taxon>
        <taxon>Desulfobacterales</taxon>
        <taxon>Desulfosarcinaceae</taxon>
        <taxon>Desulfosarcina</taxon>
    </lineage>
</organism>
<dbReference type="KEGG" id="dwd:DSCW_33000"/>
<dbReference type="InterPro" id="IPR016039">
    <property type="entry name" value="Thiolase-like"/>
</dbReference>
<keyword evidence="2 3" id="KW-0808">Transferase</keyword>
<dbReference type="SMART" id="SM00825">
    <property type="entry name" value="PKS_KS"/>
    <property type="match status" value="1"/>
</dbReference>
<dbReference type="GO" id="GO:0004315">
    <property type="term" value="F:3-oxoacyl-[acyl-carrier-protein] synthase activity"/>
    <property type="evidence" value="ECO:0007669"/>
    <property type="project" value="TreeGrafter"/>
</dbReference>
<dbReference type="PANTHER" id="PTHR11712:SF336">
    <property type="entry name" value="3-OXOACYL-[ACYL-CARRIER-PROTEIN] SYNTHASE, MITOCHONDRIAL"/>
    <property type="match status" value="1"/>
</dbReference>
<dbReference type="InterPro" id="IPR014030">
    <property type="entry name" value="Ketoacyl_synth_N"/>
</dbReference>
<comment type="similarity">
    <text evidence="1 3">Belongs to the thiolase-like superfamily. Beta-ketoacyl-ACP synthases family.</text>
</comment>
<dbReference type="PROSITE" id="PS52004">
    <property type="entry name" value="KS3_2"/>
    <property type="match status" value="1"/>
</dbReference>
<sequence>MSRRVAVTGMGLVSPLGIGRECFAEALFGGVGGIGPIENFDAEVFKSKCAAEVRDFSAKDFISPRLLRRMDRLSQMVAASARMAIEDAGVDLASSDRDRMGIVMGTAFGATDVASRFAGTLFTEGPRRVNPILVPNTVMNAPAGHTAIELGLRGINTTLNHREGSAETAIACAAMQIREGRADMILTGGGDILSPFFFSVLERFRALSPQNNGEEAARPFDRRRNGPVAGESVGVLCLEPLESARARGATVYCEIAGWGMSGAPAPANDWPDNPDGMLRAMQAAMAMAGVDPESIDAVSAAASGGVRSDRLEALALERCFTGTRQPVVTSIKGALGENFASGGIRTAAMALGIHSGKVPPTLGLTEPITPLAMVSADSREMSVGYGLVNACASGGTCVSLLLKKP</sequence>
<dbReference type="Proteomes" id="UP000427769">
    <property type="component" value="Chromosome"/>
</dbReference>
<gene>
    <name evidence="5" type="ORF">DSCW_33000</name>
</gene>
<reference evidence="5 6" key="1">
    <citation type="submission" date="2019-11" db="EMBL/GenBank/DDBJ databases">
        <title>Comparative genomics of hydrocarbon-degrading Desulfosarcina strains.</title>
        <authorList>
            <person name="Watanabe M."/>
            <person name="Kojima H."/>
            <person name="Fukui M."/>
        </authorList>
    </citation>
    <scope>NUCLEOTIDE SEQUENCE [LARGE SCALE GENOMIC DNA]</scope>
    <source>
        <strain evidence="5 6">PP31</strain>
    </source>
</reference>
<dbReference type="Pfam" id="PF00109">
    <property type="entry name" value="ketoacyl-synt"/>
    <property type="match status" value="1"/>
</dbReference>
<evidence type="ECO:0000256" key="3">
    <source>
        <dbReference type="RuleBase" id="RU003694"/>
    </source>
</evidence>
<dbReference type="InterPro" id="IPR014031">
    <property type="entry name" value="Ketoacyl_synth_C"/>
</dbReference>
<evidence type="ECO:0000256" key="2">
    <source>
        <dbReference type="ARBA" id="ARBA00022679"/>
    </source>
</evidence>
<evidence type="ECO:0000313" key="5">
    <source>
        <dbReference type="EMBL" id="BBO75883.1"/>
    </source>
</evidence>
<keyword evidence="6" id="KW-1185">Reference proteome</keyword>
<evidence type="ECO:0000313" key="6">
    <source>
        <dbReference type="Proteomes" id="UP000427769"/>
    </source>
</evidence>
<feature type="domain" description="Ketosynthase family 3 (KS3)" evidence="4">
    <location>
        <begin position="2"/>
        <end position="404"/>
    </location>
</feature>
<dbReference type="AlphaFoldDB" id="A0A5K7Z7P7"/>
<dbReference type="CDD" id="cd00834">
    <property type="entry name" value="KAS_I_II"/>
    <property type="match status" value="1"/>
</dbReference>
<dbReference type="GO" id="GO:0006633">
    <property type="term" value="P:fatty acid biosynthetic process"/>
    <property type="evidence" value="ECO:0007669"/>
    <property type="project" value="TreeGrafter"/>
</dbReference>
<dbReference type="PANTHER" id="PTHR11712">
    <property type="entry name" value="POLYKETIDE SYNTHASE-RELATED"/>
    <property type="match status" value="1"/>
</dbReference>
<protein>
    <submittedName>
        <fullName evidence="5">3-oxoacyl-[acyl-carrier-protein] synthase 2</fullName>
    </submittedName>
</protein>
<dbReference type="InterPro" id="IPR020841">
    <property type="entry name" value="PKS_Beta-ketoAc_synthase_dom"/>
</dbReference>
<name>A0A5K7Z7P7_9BACT</name>
<proteinExistence type="inferred from homology"/>
<dbReference type="InterPro" id="IPR000794">
    <property type="entry name" value="Beta-ketoacyl_synthase"/>
</dbReference>
<evidence type="ECO:0000256" key="1">
    <source>
        <dbReference type="ARBA" id="ARBA00008467"/>
    </source>
</evidence>
<accession>A0A5K7Z7P7</accession>
<dbReference type="SUPFAM" id="SSF53901">
    <property type="entry name" value="Thiolase-like"/>
    <property type="match status" value="2"/>
</dbReference>
<dbReference type="RefSeq" id="WP_155304763.1">
    <property type="nucleotide sequence ID" value="NZ_AP021875.1"/>
</dbReference>
<dbReference type="EMBL" id="AP021875">
    <property type="protein sequence ID" value="BBO75883.1"/>
    <property type="molecule type" value="Genomic_DNA"/>
</dbReference>
<dbReference type="OrthoDB" id="5502837at2"/>
<dbReference type="Gene3D" id="3.40.47.10">
    <property type="match status" value="2"/>
</dbReference>
<evidence type="ECO:0000259" key="4">
    <source>
        <dbReference type="PROSITE" id="PS52004"/>
    </source>
</evidence>